<reference evidence="2 3" key="1">
    <citation type="submission" date="2017-07" db="EMBL/GenBank/DDBJ databases">
        <title>Genome Sequence of Antarctobacter heliothermus Strain SMS3 Isolated from a culture of the Diatom Skeletonema marinoi.</title>
        <authorList>
            <person name="Topel M."/>
            <person name="Pinder M.I.M."/>
            <person name="Johansson O.N."/>
            <person name="Kourtchenko O."/>
            <person name="Godhe A."/>
            <person name="Clarke A.K."/>
        </authorList>
    </citation>
    <scope>NUCLEOTIDE SEQUENCE [LARGE SCALE GENOMIC DNA]</scope>
    <source>
        <strain evidence="2 3">SMS3</strain>
    </source>
</reference>
<dbReference type="AlphaFoldDB" id="A0A222E258"/>
<proteinExistence type="predicted"/>
<dbReference type="RefSeq" id="WP_094034366.1">
    <property type="nucleotide sequence ID" value="NZ_CP022540.1"/>
</dbReference>
<dbReference type="Proteomes" id="UP000203589">
    <property type="component" value="Chromosome"/>
</dbReference>
<feature type="chain" id="PRO_5012623556" evidence="1">
    <location>
        <begin position="19"/>
        <end position="179"/>
    </location>
</feature>
<gene>
    <name evidence="2" type="ORF">ANTHELSMS3_01564</name>
</gene>
<sequence length="179" mass="19535">MKRVLALGLTIAAAGAVADPVTYAFEWAGGGGYAIKGALQFDDAAYTGRFVREQDLSCFVIEGSKDGEDVGRWALTMLNEQTSWRMHFDPVLGRFLVEGEGVWMPQAWNMNGEGIDCGEGGFGFNIGNAAQDICVDNQLIFESQVTPEEPFLAARMDDFEFPRDACIAPPLLGWLRTGN</sequence>
<feature type="signal peptide" evidence="1">
    <location>
        <begin position="1"/>
        <end position="18"/>
    </location>
</feature>
<evidence type="ECO:0000313" key="3">
    <source>
        <dbReference type="Proteomes" id="UP000203589"/>
    </source>
</evidence>
<keyword evidence="1" id="KW-0732">Signal</keyword>
<dbReference type="EMBL" id="CP022540">
    <property type="protein sequence ID" value="ASP20260.1"/>
    <property type="molecule type" value="Genomic_DNA"/>
</dbReference>
<accession>A0A222E258</accession>
<dbReference type="KEGG" id="aht:ANTHELSMS3_01564"/>
<dbReference type="OrthoDB" id="7860723at2"/>
<evidence type="ECO:0000313" key="2">
    <source>
        <dbReference type="EMBL" id="ASP20260.1"/>
    </source>
</evidence>
<keyword evidence="3" id="KW-1185">Reference proteome</keyword>
<protein>
    <submittedName>
        <fullName evidence="2">Uncharacterized protein</fullName>
    </submittedName>
</protein>
<evidence type="ECO:0000256" key="1">
    <source>
        <dbReference type="SAM" id="SignalP"/>
    </source>
</evidence>
<organism evidence="2 3">
    <name type="scientific">Antarctobacter heliothermus</name>
    <dbReference type="NCBI Taxonomy" id="74033"/>
    <lineage>
        <taxon>Bacteria</taxon>
        <taxon>Pseudomonadati</taxon>
        <taxon>Pseudomonadota</taxon>
        <taxon>Alphaproteobacteria</taxon>
        <taxon>Rhodobacterales</taxon>
        <taxon>Roseobacteraceae</taxon>
        <taxon>Antarctobacter</taxon>
    </lineage>
</organism>
<name>A0A222E258_9RHOB</name>